<sequence length="397" mass="43872">MQQTAKTTTPPANSATEEVDYPAQQILASATDFRGVIRYANPAFCDVAKFSHDDLMGAPHKVVRHLDMPRGMFFLFWERLKSGLPVCAYVKNRTGDGRYYWVFATVTQMRDGYISVRIKPTGELFALTRELYSDLLFEEANGLSPEKSAQRLRAYLAEKGYRNFDAYMGAALDSEIGNRSDIAEIAGSTLEHICDLTELIERAETLVNNISSVFGQVRGEPVNLRILAGRLEEAGAVISTISKNYETMAVDMYQLVERLNGDEAGALIRMRDSIDRGRGAAQISALMKLTASQADETDRELLAGQSALLSDASRTAMAEISAFGQTIPDTCRQLRRRINGLDLVKLLCRVESGRIGDVDSGMNGIITRLEEAHQSTDRYLSKLSATASLINSRSKTL</sequence>
<dbReference type="InterPro" id="IPR000014">
    <property type="entry name" value="PAS"/>
</dbReference>
<reference evidence="1 2" key="1">
    <citation type="submission" date="2019-06" db="EMBL/GenBank/DDBJ databases">
        <title>Enrichment of Autotrophic Halophilic Microorganisms from Red Sea Brine Pool Using Microbial Electrosynthesis System.</title>
        <authorList>
            <person name="Alqahtani M.F."/>
            <person name="Bajracharya S."/>
            <person name="Katuri K.P."/>
            <person name="Ali M."/>
            <person name="Saikaly P.E."/>
        </authorList>
    </citation>
    <scope>NUCLEOTIDE SEQUENCE [LARGE SCALE GENOMIC DNA]</scope>
    <source>
        <strain evidence="1">MES6</strain>
    </source>
</reference>
<name>A0A7C9HNQ5_9RHOB</name>
<dbReference type="RefSeq" id="WP_273251340.1">
    <property type="nucleotide sequence ID" value="NZ_VENJ01000035.1"/>
</dbReference>
<gene>
    <name evidence="1" type="ORF">FH759_15375</name>
</gene>
<dbReference type="CDD" id="cd00130">
    <property type="entry name" value="PAS"/>
    <property type="match status" value="1"/>
</dbReference>
<dbReference type="Gene3D" id="3.30.450.20">
    <property type="entry name" value="PAS domain"/>
    <property type="match status" value="1"/>
</dbReference>
<comment type="caution">
    <text evidence="1">The sequence shown here is derived from an EMBL/GenBank/DDBJ whole genome shotgun (WGS) entry which is preliminary data.</text>
</comment>
<dbReference type="Proteomes" id="UP000483078">
    <property type="component" value="Unassembled WGS sequence"/>
</dbReference>
<dbReference type="AlphaFoldDB" id="A0A7C9HNQ5"/>
<evidence type="ECO:0000313" key="1">
    <source>
        <dbReference type="EMBL" id="MTJ06048.1"/>
    </source>
</evidence>
<proteinExistence type="predicted"/>
<dbReference type="SUPFAM" id="SSF55785">
    <property type="entry name" value="PYP-like sensor domain (PAS domain)"/>
    <property type="match status" value="1"/>
</dbReference>
<organism evidence="1 2">
    <name type="scientific">Sediminimonas qiaohouensis</name>
    <dbReference type="NCBI Taxonomy" id="552061"/>
    <lineage>
        <taxon>Bacteria</taxon>
        <taxon>Pseudomonadati</taxon>
        <taxon>Pseudomonadota</taxon>
        <taxon>Alphaproteobacteria</taxon>
        <taxon>Rhodobacterales</taxon>
        <taxon>Roseobacteraceae</taxon>
        <taxon>Sediminimonas</taxon>
    </lineage>
</organism>
<evidence type="ECO:0000313" key="2">
    <source>
        <dbReference type="Proteomes" id="UP000483078"/>
    </source>
</evidence>
<dbReference type="InterPro" id="IPR035965">
    <property type="entry name" value="PAS-like_dom_sf"/>
</dbReference>
<protein>
    <submittedName>
        <fullName evidence="1">PAS domain-containing protein</fullName>
    </submittedName>
</protein>
<dbReference type="EMBL" id="VENJ01000035">
    <property type="protein sequence ID" value="MTJ06048.1"/>
    <property type="molecule type" value="Genomic_DNA"/>
</dbReference>
<accession>A0A7C9HNQ5</accession>